<reference evidence="1 2" key="1">
    <citation type="submission" date="2018-06" db="EMBL/GenBank/DDBJ databases">
        <title>Genomic Encyclopedia of Archaeal and Bacterial Type Strains, Phase II (KMG-II): from individual species to whole genera.</title>
        <authorList>
            <person name="Goeker M."/>
        </authorList>
    </citation>
    <scope>NUCLEOTIDE SEQUENCE [LARGE SCALE GENOMIC DNA]</scope>
    <source>
        <strain evidence="1 2">CFPB 3232</strain>
    </source>
</reference>
<dbReference type="Proteomes" id="UP000248856">
    <property type="component" value="Unassembled WGS sequence"/>
</dbReference>
<keyword evidence="2" id="KW-1185">Reference proteome</keyword>
<dbReference type="Pfam" id="PF14456">
    <property type="entry name" value="alpha-hel2"/>
    <property type="match status" value="1"/>
</dbReference>
<sequence length="355" mass="39623">MRPDSIAARCPLLALPSLGADVPIAIASKSQAGANAALCRFLIAAGAVREDDVPENESDPLKACEAAIDTWIKRQVGALHCLEPRFAVNVLDKDGNYPAMRDGQQTAYALLDVYWGEYREAEWAVGRRLEALNAAMPSLGATVLQVLREQSRYVYPLFTPDIADDVASYVYWQGEMDEETALDMMCEDGDEADREAMREEMVTRRMLDDAYPDWARRWPVRTGKGLRQPKGVPAWRPCNLRRAAKTLTDPGLRQIAADALALSRLTLTDDFRPDIDGEYIGFGAVLSWDEGDVTTRIYDDLINLAHQAEYCDRMGEAMIPLDDPGALQAWFYRMGQRFRAIGLIDRLIYALSAGH</sequence>
<dbReference type="NCBIfam" id="TIGR03742">
    <property type="entry name" value="PRTRC_F"/>
    <property type="match status" value="1"/>
</dbReference>
<evidence type="ECO:0000313" key="1">
    <source>
        <dbReference type="EMBL" id="RAR81023.1"/>
    </source>
</evidence>
<organism evidence="1 2">
    <name type="scientific">Paracidovorax anthurii</name>
    <dbReference type="NCBI Taxonomy" id="78229"/>
    <lineage>
        <taxon>Bacteria</taxon>
        <taxon>Pseudomonadati</taxon>
        <taxon>Pseudomonadota</taxon>
        <taxon>Betaproteobacteria</taxon>
        <taxon>Burkholderiales</taxon>
        <taxon>Comamonadaceae</taxon>
        <taxon>Paracidovorax</taxon>
    </lineage>
</organism>
<dbReference type="InterPro" id="IPR022283">
    <property type="entry name" value="PRTRC_protein-F"/>
</dbReference>
<dbReference type="AlphaFoldDB" id="A0A328Z6E1"/>
<dbReference type="EMBL" id="QLTA01000021">
    <property type="protein sequence ID" value="RAR81023.1"/>
    <property type="molecule type" value="Genomic_DNA"/>
</dbReference>
<comment type="caution">
    <text evidence="1">The sequence shown here is derived from an EMBL/GenBank/DDBJ whole genome shotgun (WGS) entry which is preliminary data.</text>
</comment>
<accession>A0A328Z6E1</accession>
<proteinExistence type="predicted"/>
<dbReference type="RefSeq" id="WP_111877534.1">
    <property type="nucleotide sequence ID" value="NZ_CBCSGC010000014.1"/>
</dbReference>
<dbReference type="OrthoDB" id="8555684at2"/>
<evidence type="ECO:0000313" key="2">
    <source>
        <dbReference type="Proteomes" id="UP000248856"/>
    </source>
</evidence>
<protein>
    <submittedName>
        <fullName evidence="1">PRTRC genetic system protein F</fullName>
    </submittedName>
</protein>
<name>A0A328Z6E1_9BURK</name>
<gene>
    <name evidence="1" type="ORF">AX018_102139</name>
</gene>